<dbReference type="FunFam" id="1.25.40.20:FF:000050">
    <property type="entry name" value="integrin-linked protein kinase"/>
    <property type="match status" value="1"/>
</dbReference>
<keyword evidence="5" id="KW-1185">Reference proteome</keyword>
<reference evidence="4 5" key="1">
    <citation type="journal article" date="2018" name="Sci. Rep.">
        <title>Genomic signatures of local adaptation to the degree of environmental predictability in rotifers.</title>
        <authorList>
            <person name="Franch-Gras L."/>
            <person name="Hahn C."/>
            <person name="Garcia-Roger E.M."/>
            <person name="Carmona M.J."/>
            <person name="Serra M."/>
            <person name="Gomez A."/>
        </authorList>
    </citation>
    <scope>NUCLEOTIDE SEQUENCE [LARGE SCALE GENOMIC DNA]</scope>
    <source>
        <strain evidence="4">HYR1</strain>
    </source>
</reference>
<dbReference type="FunFam" id="3.30.200.20:FF:000245">
    <property type="entry name" value="Integrin-linked protein kinase"/>
    <property type="match status" value="1"/>
</dbReference>
<dbReference type="InterPro" id="IPR011009">
    <property type="entry name" value="Kinase-like_dom_sf"/>
</dbReference>
<dbReference type="InterPro" id="IPR036770">
    <property type="entry name" value="Ankyrin_rpt-contain_sf"/>
</dbReference>
<keyword evidence="2" id="KW-0040">ANK repeat</keyword>
<dbReference type="Gene3D" id="1.25.40.20">
    <property type="entry name" value="Ankyrin repeat-containing domain"/>
    <property type="match status" value="1"/>
</dbReference>
<dbReference type="GO" id="GO:0005925">
    <property type="term" value="C:focal adhesion"/>
    <property type="evidence" value="ECO:0007669"/>
    <property type="project" value="TreeGrafter"/>
</dbReference>
<dbReference type="Pfam" id="PF12796">
    <property type="entry name" value="Ank_2"/>
    <property type="match status" value="1"/>
</dbReference>
<evidence type="ECO:0000313" key="5">
    <source>
        <dbReference type="Proteomes" id="UP000276133"/>
    </source>
</evidence>
<gene>
    <name evidence="4" type="ORF">BpHYR1_025378</name>
</gene>
<dbReference type="OrthoDB" id="6718656at2759"/>
<dbReference type="GO" id="GO:0034446">
    <property type="term" value="P:substrate adhesion-dependent cell spreading"/>
    <property type="evidence" value="ECO:0007669"/>
    <property type="project" value="TreeGrafter"/>
</dbReference>
<feature type="domain" description="Protein kinase" evidence="3">
    <location>
        <begin position="193"/>
        <end position="445"/>
    </location>
</feature>
<keyword evidence="4" id="KW-0401">Integrin</keyword>
<dbReference type="PROSITE" id="PS50011">
    <property type="entry name" value="PROTEIN_KINASE_DOM"/>
    <property type="match status" value="1"/>
</dbReference>
<dbReference type="PROSITE" id="PS50297">
    <property type="entry name" value="ANK_REP_REGION"/>
    <property type="match status" value="3"/>
</dbReference>
<dbReference type="Pfam" id="PF07714">
    <property type="entry name" value="PK_Tyr_Ser-Thr"/>
    <property type="match status" value="1"/>
</dbReference>
<organism evidence="4 5">
    <name type="scientific">Brachionus plicatilis</name>
    <name type="common">Marine rotifer</name>
    <name type="synonym">Brachionus muelleri</name>
    <dbReference type="NCBI Taxonomy" id="10195"/>
    <lineage>
        <taxon>Eukaryota</taxon>
        <taxon>Metazoa</taxon>
        <taxon>Spiralia</taxon>
        <taxon>Gnathifera</taxon>
        <taxon>Rotifera</taxon>
        <taxon>Eurotatoria</taxon>
        <taxon>Monogononta</taxon>
        <taxon>Pseudotrocha</taxon>
        <taxon>Ploima</taxon>
        <taxon>Brachionidae</taxon>
        <taxon>Brachionus</taxon>
    </lineage>
</organism>
<dbReference type="GO" id="GO:0005524">
    <property type="term" value="F:ATP binding"/>
    <property type="evidence" value="ECO:0007669"/>
    <property type="project" value="InterPro"/>
</dbReference>
<dbReference type="Gene3D" id="1.10.510.10">
    <property type="entry name" value="Transferase(Phosphotransferase) domain 1"/>
    <property type="match status" value="1"/>
</dbReference>
<dbReference type="PIRSF" id="PIRSF000654">
    <property type="entry name" value="Integrin-linked_kinase"/>
    <property type="match status" value="1"/>
</dbReference>
<dbReference type="GO" id="GO:0007160">
    <property type="term" value="P:cell-matrix adhesion"/>
    <property type="evidence" value="ECO:0007669"/>
    <property type="project" value="TreeGrafter"/>
</dbReference>
<feature type="repeat" description="ANK" evidence="2">
    <location>
        <begin position="99"/>
        <end position="131"/>
    </location>
</feature>
<evidence type="ECO:0000256" key="1">
    <source>
        <dbReference type="ARBA" id="ARBA00005843"/>
    </source>
</evidence>
<dbReference type="InterPro" id="IPR051681">
    <property type="entry name" value="Ser/Thr_Kinases-Pseudokinases"/>
</dbReference>
<dbReference type="GO" id="GO:0004674">
    <property type="term" value="F:protein serine/threonine kinase activity"/>
    <property type="evidence" value="ECO:0007669"/>
    <property type="project" value="TreeGrafter"/>
</dbReference>
<dbReference type="SUPFAM" id="SSF48403">
    <property type="entry name" value="Ankyrin repeat"/>
    <property type="match status" value="1"/>
</dbReference>
<dbReference type="PROSITE" id="PS50088">
    <property type="entry name" value="ANK_REPEAT"/>
    <property type="match status" value="3"/>
</dbReference>
<dbReference type="InterPro" id="IPR001245">
    <property type="entry name" value="Ser-Thr/Tyr_kinase_cat_dom"/>
</dbReference>
<dbReference type="EMBL" id="REGN01009950">
    <property type="protein sequence ID" value="RNA00033.1"/>
    <property type="molecule type" value="Genomic_DNA"/>
</dbReference>
<feature type="repeat" description="ANK" evidence="2">
    <location>
        <begin position="66"/>
        <end position="98"/>
    </location>
</feature>
<dbReference type="SUPFAM" id="SSF56112">
    <property type="entry name" value="Protein kinase-like (PK-like)"/>
    <property type="match status" value="1"/>
</dbReference>
<protein>
    <submittedName>
        <fullName evidence="4">Integrin-linked</fullName>
    </submittedName>
</protein>
<proteinExistence type="inferred from homology"/>
<name>A0A3M7PLP8_BRAPC</name>
<feature type="repeat" description="ANK" evidence="2">
    <location>
        <begin position="33"/>
        <end position="65"/>
    </location>
</feature>
<dbReference type="Pfam" id="PF13606">
    <property type="entry name" value="Ank_3"/>
    <property type="match status" value="1"/>
</dbReference>
<dbReference type="PANTHER" id="PTHR44329">
    <property type="entry name" value="SERINE/THREONINE-PROTEIN KINASE TNNI3K-RELATED"/>
    <property type="match status" value="1"/>
</dbReference>
<accession>A0A3M7PLP8</accession>
<dbReference type="PANTHER" id="PTHR44329:SF57">
    <property type="entry name" value="INTEGRIN-LINKED PROTEIN KINASE"/>
    <property type="match status" value="1"/>
</dbReference>
<dbReference type="GO" id="GO:0007229">
    <property type="term" value="P:integrin-mediated signaling pathway"/>
    <property type="evidence" value="ECO:0007669"/>
    <property type="project" value="UniProtKB-KW"/>
</dbReference>
<comment type="caution">
    <text evidence="4">The sequence shown here is derived from an EMBL/GenBank/DDBJ whole genome shotgun (WGS) entry which is preliminary data.</text>
</comment>
<evidence type="ECO:0000313" key="4">
    <source>
        <dbReference type="EMBL" id="RNA00033.1"/>
    </source>
</evidence>
<dbReference type="Gene3D" id="3.30.200.20">
    <property type="entry name" value="Phosphorylase Kinase, domain 1"/>
    <property type="match status" value="1"/>
</dbReference>
<dbReference type="STRING" id="10195.A0A3M7PLP8"/>
<dbReference type="SMART" id="SM00248">
    <property type="entry name" value="ANK"/>
    <property type="match status" value="3"/>
</dbReference>
<evidence type="ECO:0000256" key="2">
    <source>
        <dbReference type="PROSITE-ProRule" id="PRU00023"/>
    </source>
</evidence>
<evidence type="ECO:0000259" key="3">
    <source>
        <dbReference type="PROSITE" id="PS50011"/>
    </source>
</evidence>
<dbReference type="GO" id="GO:0001725">
    <property type="term" value="C:stress fiber"/>
    <property type="evidence" value="ECO:0007669"/>
    <property type="project" value="TreeGrafter"/>
</dbReference>
<dbReference type="InterPro" id="IPR000719">
    <property type="entry name" value="Prot_kinase_dom"/>
</dbReference>
<dbReference type="AlphaFoldDB" id="A0A3M7PLP8"/>
<sequence length="450" mass="51690">MDEIFHLVREGNSYMVKSWIDCVQNDFNLVDDHGFSLLHWACWDGHLNIVEILVNKGAKINSVNKCEDTPLHNACQNNHLNVALYLIKNKANINAVNIHGNTPLHYACHFGYQDLAIELIRYKACLGLCNRFHQTAIDMCRDELKDNILELAKELNLDLARIAFRQESISRYSRQKSKEATFAAQSTINIDELPVEKMLDSNHLSTTWKGYWQGNEVVIKVLKIKESTPRIASAFNQESKRLRIFNSANIQPVLGTCVCLPDLIIVSQYLDYASLYSVLHDNNNLDFDCSFNIVLNFAIGIARGMDFLHSLEPGINFDLNSKNVVVDDDLTPKLNMAESKFSFTEKYKIFNPAWMAPETLQKKAEDCNKKMADMWSFGVILWELFTRTIPFRDLPAMQCGMMIAKNNLRLELPIEIPNHVKKLIKICTNEEPNKRPKFEMIIPILEKMSR</sequence>
<dbReference type="InterPro" id="IPR002110">
    <property type="entry name" value="Ankyrin_rpt"/>
</dbReference>
<dbReference type="Proteomes" id="UP000276133">
    <property type="component" value="Unassembled WGS sequence"/>
</dbReference>
<comment type="similarity">
    <text evidence="1">Belongs to the protein kinase superfamily. TKL Ser/Thr protein kinase family.</text>
</comment>